<dbReference type="InterPro" id="IPR050317">
    <property type="entry name" value="Plant_Fungal_Acyltransferase"/>
</dbReference>
<reference evidence="2 3" key="1">
    <citation type="submission" date="2021-07" db="EMBL/GenBank/DDBJ databases">
        <title>The Aristolochia fimbriata genome: insights into angiosperm evolution, floral development and chemical biosynthesis.</title>
        <authorList>
            <person name="Jiao Y."/>
        </authorList>
    </citation>
    <scope>NUCLEOTIDE SEQUENCE [LARGE SCALE GENOMIC DNA]</scope>
    <source>
        <strain evidence="2">IBCAS-2021</strain>
        <tissue evidence="2">Leaf</tissue>
    </source>
</reference>
<dbReference type="Proteomes" id="UP000825729">
    <property type="component" value="Unassembled WGS sequence"/>
</dbReference>
<dbReference type="AlphaFoldDB" id="A0AAV7EEE8"/>
<dbReference type="GO" id="GO:0016747">
    <property type="term" value="F:acyltransferase activity, transferring groups other than amino-acyl groups"/>
    <property type="evidence" value="ECO:0007669"/>
    <property type="project" value="TreeGrafter"/>
</dbReference>
<evidence type="ECO:0000256" key="1">
    <source>
        <dbReference type="ARBA" id="ARBA00009861"/>
    </source>
</evidence>
<protein>
    <submittedName>
        <fullName evidence="2">Uncharacterized protein</fullName>
    </submittedName>
</protein>
<dbReference type="PANTHER" id="PTHR31642:SF189">
    <property type="entry name" value="ACYLTRANSFERASE GLAUCE"/>
    <property type="match status" value="1"/>
</dbReference>
<keyword evidence="3" id="KW-1185">Reference proteome</keyword>
<proteinExistence type="inferred from homology"/>
<gene>
    <name evidence="2" type="ORF">H6P81_013231</name>
</gene>
<organism evidence="2 3">
    <name type="scientific">Aristolochia fimbriata</name>
    <name type="common">White veined hardy Dutchman's pipe vine</name>
    <dbReference type="NCBI Taxonomy" id="158543"/>
    <lineage>
        <taxon>Eukaryota</taxon>
        <taxon>Viridiplantae</taxon>
        <taxon>Streptophyta</taxon>
        <taxon>Embryophyta</taxon>
        <taxon>Tracheophyta</taxon>
        <taxon>Spermatophyta</taxon>
        <taxon>Magnoliopsida</taxon>
        <taxon>Magnoliidae</taxon>
        <taxon>Piperales</taxon>
        <taxon>Aristolochiaceae</taxon>
        <taxon>Aristolochia</taxon>
    </lineage>
</organism>
<dbReference type="Gene3D" id="3.30.559.10">
    <property type="entry name" value="Chloramphenicol acetyltransferase-like domain"/>
    <property type="match status" value="2"/>
</dbReference>
<evidence type="ECO:0000313" key="2">
    <source>
        <dbReference type="EMBL" id="KAG9447103.1"/>
    </source>
</evidence>
<dbReference type="PANTHER" id="PTHR31642">
    <property type="entry name" value="TRICHOTHECENE 3-O-ACETYLTRANSFERASE"/>
    <property type="match status" value="1"/>
</dbReference>
<evidence type="ECO:0000313" key="3">
    <source>
        <dbReference type="Proteomes" id="UP000825729"/>
    </source>
</evidence>
<sequence length="468" mass="51236">MGTLQPPNLPPLKDLRVHHLATTTVVPSEPTEPRSMFLSNIDQVLNFDVQTVHFFVAREGYPPEAVAEKLEAAVGRLLVPYDFLAGRARVNPEDGRFEIDCNGAGVGFTRAASDLSLDEVGDLVYPNPAFRQLVVVQPEAVSLEYLEKRPLFRIQVTSFRCGAFAMGISASHLTFDGLSFKMFLDNLAAFVAGKPLAVVPCNDRRLLAARSPPKVTFPHPDLQPLPDLPPVLEPQASILDPNAAHLQFKLLHLRSRDIATLKEKAKRGAPADAASPGGTITGFNVVTAHVWRCKVLAAAEDDHEDDGGGERPSTVIYAVDIRSRMRPPLPKSYTGNAVLTGYGTATRGELRDAPFFRVVEAVREGSTRLTDEYARSAIDWGQLHRGVPHGDVLVSSWWRLGFAEVDFPWGRPIYCVPVVIPNGDIVVLLPDKEPNPAGTGTGVYALVGMPSKHMEKFESLFYNSISNY</sequence>
<accession>A0AAV7EEE8</accession>
<comment type="caution">
    <text evidence="2">The sequence shown here is derived from an EMBL/GenBank/DDBJ whole genome shotgun (WGS) entry which is preliminary data.</text>
</comment>
<dbReference type="Pfam" id="PF02458">
    <property type="entry name" value="Transferase"/>
    <property type="match status" value="1"/>
</dbReference>
<dbReference type="InterPro" id="IPR023213">
    <property type="entry name" value="CAT-like_dom_sf"/>
</dbReference>
<dbReference type="EMBL" id="JAINDJ010000005">
    <property type="protein sequence ID" value="KAG9447103.1"/>
    <property type="molecule type" value="Genomic_DNA"/>
</dbReference>
<comment type="similarity">
    <text evidence="1">Belongs to the plant acyltransferase family.</text>
</comment>
<name>A0AAV7EEE8_ARIFI</name>